<protein>
    <recommendedName>
        <fullName evidence="13">C2H2-type domain-containing protein</fullName>
    </recommendedName>
</protein>
<evidence type="ECO:0000256" key="9">
    <source>
        <dbReference type="ARBA" id="ARBA00023163"/>
    </source>
</evidence>
<dbReference type="EMBL" id="JAWZYT010001729">
    <property type="protein sequence ID" value="KAK4309636.1"/>
    <property type="molecule type" value="Genomic_DNA"/>
</dbReference>
<keyword evidence="5 11" id="KW-0863">Zinc-finger</keyword>
<dbReference type="AlphaFoldDB" id="A0AAE1U6D8"/>
<dbReference type="SUPFAM" id="SSF57667">
    <property type="entry name" value="beta-beta-alpha zinc fingers"/>
    <property type="match status" value="1"/>
</dbReference>
<keyword evidence="8" id="KW-0238">DNA-binding</keyword>
<dbReference type="FunFam" id="3.30.160.60:FF:000075">
    <property type="entry name" value="Putative zinc finger protein 536"/>
    <property type="match status" value="1"/>
</dbReference>
<comment type="caution">
    <text evidence="14">The sequence shown here is derived from an EMBL/GenBank/DDBJ whole genome shotgun (WGS) entry which is preliminary data.</text>
</comment>
<dbReference type="PROSITE" id="PS00028">
    <property type="entry name" value="ZINC_FINGER_C2H2_1"/>
    <property type="match status" value="1"/>
</dbReference>
<comment type="subcellular location">
    <subcellularLocation>
        <location evidence="1">Nucleus</location>
    </subcellularLocation>
</comment>
<keyword evidence="6" id="KW-0862">Zinc</keyword>
<evidence type="ECO:0000256" key="10">
    <source>
        <dbReference type="ARBA" id="ARBA00023242"/>
    </source>
</evidence>
<dbReference type="PANTHER" id="PTHR45925">
    <property type="entry name" value="ZINC FINGER PROTEIN"/>
    <property type="match status" value="1"/>
</dbReference>
<proteinExistence type="inferred from homology"/>
<evidence type="ECO:0000256" key="3">
    <source>
        <dbReference type="ARBA" id="ARBA00022723"/>
    </source>
</evidence>
<evidence type="ECO:0000256" key="4">
    <source>
        <dbReference type="ARBA" id="ARBA00022737"/>
    </source>
</evidence>
<dbReference type="GO" id="GO:0000981">
    <property type="term" value="F:DNA-binding transcription factor activity, RNA polymerase II-specific"/>
    <property type="evidence" value="ECO:0007669"/>
    <property type="project" value="TreeGrafter"/>
</dbReference>
<feature type="domain" description="C2H2-type" evidence="13">
    <location>
        <begin position="64"/>
        <end position="88"/>
    </location>
</feature>
<name>A0AAE1U6D8_9EUCA</name>
<keyword evidence="15" id="KW-1185">Reference proteome</keyword>
<evidence type="ECO:0000256" key="6">
    <source>
        <dbReference type="ARBA" id="ARBA00022833"/>
    </source>
</evidence>
<evidence type="ECO:0000256" key="2">
    <source>
        <dbReference type="ARBA" id="ARBA00006991"/>
    </source>
</evidence>
<evidence type="ECO:0000256" key="7">
    <source>
        <dbReference type="ARBA" id="ARBA00023015"/>
    </source>
</evidence>
<keyword evidence="3" id="KW-0479">Metal-binding</keyword>
<keyword evidence="9" id="KW-0804">Transcription</keyword>
<dbReference type="Gene3D" id="3.30.160.60">
    <property type="entry name" value="Classic Zinc Finger"/>
    <property type="match status" value="2"/>
</dbReference>
<reference evidence="14" key="1">
    <citation type="submission" date="2023-11" db="EMBL/GenBank/DDBJ databases">
        <title>Genome assemblies of two species of porcelain crab, Petrolisthes cinctipes and Petrolisthes manimaculis (Anomura: Porcellanidae).</title>
        <authorList>
            <person name="Angst P."/>
        </authorList>
    </citation>
    <scope>NUCLEOTIDE SEQUENCE</scope>
    <source>
        <strain evidence="14">PB745_02</strain>
        <tissue evidence="14">Gill</tissue>
    </source>
</reference>
<evidence type="ECO:0000256" key="1">
    <source>
        <dbReference type="ARBA" id="ARBA00004123"/>
    </source>
</evidence>
<dbReference type="Pfam" id="PF00096">
    <property type="entry name" value="zf-C2H2"/>
    <property type="match status" value="2"/>
</dbReference>
<feature type="region of interest" description="Disordered" evidence="12">
    <location>
        <begin position="1"/>
        <end position="33"/>
    </location>
</feature>
<keyword evidence="4" id="KW-0677">Repeat</keyword>
<dbReference type="InterPro" id="IPR036236">
    <property type="entry name" value="Znf_C2H2_sf"/>
</dbReference>
<dbReference type="FunFam" id="3.30.160.60:FF:000744">
    <property type="entry name" value="zinc finger E-box-binding homeobox 1"/>
    <property type="match status" value="1"/>
</dbReference>
<dbReference type="SMART" id="SM00355">
    <property type="entry name" value="ZnF_C2H2"/>
    <property type="match status" value="2"/>
</dbReference>
<evidence type="ECO:0000256" key="11">
    <source>
        <dbReference type="PROSITE-ProRule" id="PRU00042"/>
    </source>
</evidence>
<dbReference type="InterPro" id="IPR051967">
    <property type="entry name" value="Krueppel_C2H2-ZF"/>
</dbReference>
<dbReference type="Proteomes" id="UP001292094">
    <property type="component" value="Unassembled WGS sequence"/>
</dbReference>
<organism evidence="14 15">
    <name type="scientific">Petrolisthes manimaculis</name>
    <dbReference type="NCBI Taxonomy" id="1843537"/>
    <lineage>
        <taxon>Eukaryota</taxon>
        <taxon>Metazoa</taxon>
        <taxon>Ecdysozoa</taxon>
        <taxon>Arthropoda</taxon>
        <taxon>Crustacea</taxon>
        <taxon>Multicrustacea</taxon>
        <taxon>Malacostraca</taxon>
        <taxon>Eumalacostraca</taxon>
        <taxon>Eucarida</taxon>
        <taxon>Decapoda</taxon>
        <taxon>Pleocyemata</taxon>
        <taxon>Anomura</taxon>
        <taxon>Galatheoidea</taxon>
        <taxon>Porcellanidae</taxon>
        <taxon>Petrolisthes</taxon>
    </lineage>
</organism>
<keyword evidence="10" id="KW-0539">Nucleus</keyword>
<dbReference type="GO" id="GO:0008270">
    <property type="term" value="F:zinc ion binding"/>
    <property type="evidence" value="ECO:0007669"/>
    <property type="project" value="UniProtKB-KW"/>
</dbReference>
<keyword evidence="7" id="KW-0805">Transcription regulation</keyword>
<evidence type="ECO:0000313" key="15">
    <source>
        <dbReference type="Proteomes" id="UP001292094"/>
    </source>
</evidence>
<gene>
    <name evidence="14" type="ORF">Pmani_018747</name>
</gene>
<sequence>MRVKRHGDLVIGSHLPWSPRTRSPSSHNNSTAGRNHTCILCGKAFGWAGDLKRHMRTHTGVRPYHCPHCPYRANQHPNLTRHIRTRHTPSLL</sequence>
<evidence type="ECO:0000256" key="5">
    <source>
        <dbReference type="ARBA" id="ARBA00022771"/>
    </source>
</evidence>
<accession>A0AAE1U6D8</accession>
<dbReference type="PROSITE" id="PS50157">
    <property type="entry name" value="ZINC_FINGER_C2H2_2"/>
    <property type="match status" value="2"/>
</dbReference>
<evidence type="ECO:0000256" key="12">
    <source>
        <dbReference type="SAM" id="MobiDB-lite"/>
    </source>
</evidence>
<feature type="domain" description="C2H2-type" evidence="13">
    <location>
        <begin position="36"/>
        <end position="63"/>
    </location>
</feature>
<evidence type="ECO:0000313" key="14">
    <source>
        <dbReference type="EMBL" id="KAK4309636.1"/>
    </source>
</evidence>
<dbReference type="InterPro" id="IPR013087">
    <property type="entry name" value="Znf_C2H2_type"/>
</dbReference>
<comment type="similarity">
    <text evidence="2">Belongs to the krueppel C2H2-type zinc-finger protein family.</text>
</comment>
<evidence type="ECO:0000256" key="8">
    <source>
        <dbReference type="ARBA" id="ARBA00023125"/>
    </source>
</evidence>
<dbReference type="GO" id="GO:0000978">
    <property type="term" value="F:RNA polymerase II cis-regulatory region sequence-specific DNA binding"/>
    <property type="evidence" value="ECO:0007669"/>
    <property type="project" value="TreeGrafter"/>
</dbReference>
<dbReference type="GO" id="GO:0005634">
    <property type="term" value="C:nucleus"/>
    <property type="evidence" value="ECO:0007669"/>
    <property type="project" value="UniProtKB-SubCell"/>
</dbReference>
<evidence type="ECO:0000259" key="13">
    <source>
        <dbReference type="PROSITE" id="PS50157"/>
    </source>
</evidence>
<feature type="compositionally biased region" description="Polar residues" evidence="12">
    <location>
        <begin position="20"/>
        <end position="33"/>
    </location>
</feature>